<dbReference type="InterPro" id="IPR011010">
    <property type="entry name" value="DNA_brk_join_enz"/>
</dbReference>
<dbReference type="InterPro" id="IPR004107">
    <property type="entry name" value="Integrase_SAM-like_N"/>
</dbReference>
<dbReference type="PANTHER" id="PTHR30349">
    <property type="entry name" value="PHAGE INTEGRASE-RELATED"/>
    <property type="match status" value="1"/>
</dbReference>
<protein>
    <submittedName>
        <fullName evidence="3">Site-specific integrase</fullName>
    </submittedName>
</protein>
<dbReference type="RefSeq" id="WP_149619483.1">
    <property type="nucleotide sequence ID" value="NZ_VOBL01000008.1"/>
</dbReference>
<name>A0A5B0EII3_9MICC</name>
<dbReference type="PROSITE" id="PS51898">
    <property type="entry name" value="TYR_RECOMBINASE"/>
    <property type="match status" value="1"/>
</dbReference>
<organism evidence="3 4">
    <name type="scientific">Paeniglutamicibacter gangotriensis</name>
    <dbReference type="NCBI Taxonomy" id="254787"/>
    <lineage>
        <taxon>Bacteria</taxon>
        <taxon>Bacillati</taxon>
        <taxon>Actinomycetota</taxon>
        <taxon>Actinomycetes</taxon>
        <taxon>Micrococcales</taxon>
        <taxon>Micrococcaceae</taxon>
        <taxon>Paeniglutamicibacter</taxon>
    </lineage>
</organism>
<dbReference type="InterPro" id="IPR050090">
    <property type="entry name" value="Tyrosine_recombinase_XerCD"/>
</dbReference>
<accession>A0A5B0EII3</accession>
<dbReference type="Pfam" id="PF00589">
    <property type="entry name" value="Phage_integrase"/>
    <property type="match status" value="1"/>
</dbReference>
<gene>
    <name evidence="3" type="ORF">FQ154_09345</name>
</gene>
<dbReference type="EMBL" id="VOBL01000008">
    <property type="protein sequence ID" value="KAA0977099.1"/>
    <property type="molecule type" value="Genomic_DNA"/>
</dbReference>
<dbReference type="GO" id="GO:0003677">
    <property type="term" value="F:DNA binding"/>
    <property type="evidence" value="ECO:0007669"/>
    <property type="project" value="InterPro"/>
</dbReference>
<dbReference type="InterPro" id="IPR002104">
    <property type="entry name" value="Integrase_catalytic"/>
</dbReference>
<evidence type="ECO:0000313" key="4">
    <source>
        <dbReference type="Proteomes" id="UP000323856"/>
    </source>
</evidence>
<sequence length="373" mass="42437">MSEELGGLIWLPSIAAAPDPDEFLREVLEGWKRQQLAQNLGLNTIRRRSRSVLRMTSFAGKAPWEWLPGDADDFFSHLRGVQNLSHNTVRAYQTDVKLFLDFAGDSAYDWNARCGQLFGTVFSQVLSELNHATHAQDTGEASKRPFSIQELQEFFDLADLEPERILNSGRKGALAAWRDAVMFKTIYAWGLRHNEARHLILADFSRNIRAPSFGEWGLLRVRQGKAMKGSAPKQRTVLTVFDWATEMLDHWKRVGHPRFGLHRATPLFPTDTGKMLDQAYLRRRFHAFIQELGFAPGLDIHSFRRSYASNLQIDAGYDVSFVQLQLGHEHASTTSIYTVASPDYRTRELNRVLTGTLERSGATLPHPKQKESQ</sequence>
<dbReference type="CDD" id="cd00397">
    <property type="entry name" value="DNA_BRE_C"/>
    <property type="match status" value="1"/>
</dbReference>
<evidence type="ECO:0000313" key="3">
    <source>
        <dbReference type="EMBL" id="KAA0977099.1"/>
    </source>
</evidence>
<feature type="domain" description="Tyr recombinase" evidence="2">
    <location>
        <begin position="141"/>
        <end position="350"/>
    </location>
</feature>
<dbReference type="SUPFAM" id="SSF56349">
    <property type="entry name" value="DNA breaking-rejoining enzymes"/>
    <property type="match status" value="1"/>
</dbReference>
<dbReference type="GO" id="GO:0015074">
    <property type="term" value="P:DNA integration"/>
    <property type="evidence" value="ECO:0007669"/>
    <property type="project" value="InterPro"/>
</dbReference>
<evidence type="ECO:0000256" key="1">
    <source>
        <dbReference type="ARBA" id="ARBA00023172"/>
    </source>
</evidence>
<reference evidence="3 4" key="1">
    <citation type="submission" date="2019-07" db="EMBL/GenBank/DDBJ databases">
        <title>Analysis of the biochemical properties, biological activity and biotechnological potential of siderophores and biosurfactants produced by Antarctic psychrotolerant bacteria.</title>
        <authorList>
            <person name="Styczynski M."/>
            <person name="Krucon T."/>
            <person name="Decewicz P."/>
            <person name="Dziewit L."/>
        </authorList>
    </citation>
    <scope>NUCLEOTIDE SEQUENCE [LARGE SCALE GENOMIC DNA]</scope>
    <source>
        <strain evidence="3 4">ANT_H27</strain>
    </source>
</reference>
<dbReference type="GO" id="GO:0006310">
    <property type="term" value="P:DNA recombination"/>
    <property type="evidence" value="ECO:0007669"/>
    <property type="project" value="UniProtKB-KW"/>
</dbReference>
<dbReference type="Proteomes" id="UP000323856">
    <property type="component" value="Unassembled WGS sequence"/>
</dbReference>
<dbReference type="Gene3D" id="1.10.443.10">
    <property type="entry name" value="Intergrase catalytic core"/>
    <property type="match status" value="1"/>
</dbReference>
<keyword evidence="1" id="KW-0233">DNA recombination</keyword>
<dbReference type="AlphaFoldDB" id="A0A5B0EII3"/>
<dbReference type="PANTHER" id="PTHR30349:SF64">
    <property type="entry name" value="PROPHAGE INTEGRASE INTD-RELATED"/>
    <property type="match status" value="1"/>
</dbReference>
<comment type="caution">
    <text evidence="3">The sequence shown here is derived from an EMBL/GenBank/DDBJ whole genome shotgun (WGS) entry which is preliminary data.</text>
</comment>
<dbReference type="InterPro" id="IPR013762">
    <property type="entry name" value="Integrase-like_cat_sf"/>
</dbReference>
<dbReference type="OrthoDB" id="3698359at2"/>
<proteinExistence type="predicted"/>
<evidence type="ECO:0000259" key="2">
    <source>
        <dbReference type="PROSITE" id="PS51898"/>
    </source>
</evidence>
<dbReference type="Pfam" id="PF02899">
    <property type="entry name" value="Phage_int_SAM_1"/>
    <property type="match status" value="1"/>
</dbReference>